<accession>A0ABD0J4C5</accession>
<feature type="chain" id="PRO_5044884984" description="Secreted protein" evidence="2">
    <location>
        <begin position="19"/>
        <end position="71"/>
    </location>
</feature>
<dbReference type="AlphaFoldDB" id="A0ABD0J4C5"/>
<comment type="caution">
    <text evidence="3">The sequence shown here is derived from an EMBL/GenBank/DDBJ whole genome shotgun (WGS) entry which is preliminary data.</text>
</comment>
<evidence type="ECO:0000313" key="4">
    <source>
        <dbReference type="Proteomes" id="UP001519460"/>
    </source>
</evidence>
<keyword evidence="4" id="KW-1185">Reference proteome</keyword>
<feature type="region of interest" description="Disordered" evidence="1">
    <location>
        <begin position="44"/>
        <end position="71"/>
    </location>
</feature>
<organism evidence="3 4">
    <name type="scientific">Batillaria attramentaria</name>
    <dbReference type="NCBI Taxonomy" id="370345"/>
    <lineage>
        <taxon>Eukaryota</taxon>
        <taxon>Metazoa</taxon>
        <taxon>Spiralia</taxon>
        <taxon>Lophotrochozoa</taxon>
        <taxon>Mollusca</taxon>
        <taxon>Gastropoda</taxon>
        <taxon>Caenogastropoda</taxon>
        <taxon>Sorbeoconcha</taxon>
        <taxon>Cerithioidea</taxon>
        <taxon>Batillariidae</taxon>
        <taxon>Batillaria</taxon>
    </lineage>
</organism>
<sequence length="71" mass="7735">MVFTAAAVLLGSHQTTCAGGVRAIMSTADRCWWTVLHLAGGQRDRRRDRARVLSEKAKSSNTATTETPPTY</sequence>
<proteinExistence type="predicted"/>
<reference evidence="3 4" key="1">
    <citation type="journal article" date="2023" name="Sci. Data">
        <title>Genome assembly of the Korean intertidal mud-creeper Batillaria attramentaria.</title>
        <authorList>
            <person name="Patra A.K."/>
            <person name="Ho P.T."/>
            <person name="Jun S."/>
            <person name="Lee S.J."/>
            <person name="Kim Y."/>
            <person name="Won Y.J."/>
        </authorList>
    </citation>
    <scope>NUCLEOTIDE SEQUENCE [LARGE SCALE GENOMIC DNA]</scope>
    <source>
        <strain evidence="3">Wonlab-2016</strain>
    </source>
</reference>
<evidence type="ECO:0008006" key="5">
    <source>
        <dbReference type="Google" id="ProtNLM"/>
    </source>
</evidence>
<evidence type="ECO:0000256" key="2">
    <source>
        <dbReference type="SAM" id="SignalP"/>
    </source>
</evidence>
<feature type="compositionally biased region" description="Basic and acidic residues" evidence="1">
    <location>
        <begin position="44"/>
        <end position="58"/>
    </location>
</feature>
<dbReference type="EMBL" id="JACVVK020000655">
    <property type="protein sequence ID" value="KAK7459725.1"/>
    <property type="molecule type" value="Genomic_DNA"/>
</dbReference>
<feature type="compositionally biased region" description="Polar residues" evidence="1">
    <location>
        <begin position="59"/>
        <end position="71"/>
    </location>
</feature>
<evidence type="ECO:0000256" key="1">
    <source>
        <dbReference type="SAM" id="MobiDB-lite"/>
    </source>
</evidence>
<name>A0ABD0J4C5_9CAEN</name>
<gene>
    <name evidence="3" type="ORF">BaRGS_00038961</name>
</gene>
<protein>
    <recommendedName>
        <fullName evidence="5">Secreted protein</fullName>
    </recommendedName>
</protein>
<feature type="signal peptide" evidence="2">
    <location>
        <begin position="1"/>
        <end position="18"/>
    </location>
</feature>
<evidence type="ECO:0000313" key="3">
    <source>
        <dbReference type="EMBL" id="KAK7459725.1"/>
    </source>
</evidence>
<dbReference type="Proteomes" id="UP001519460">
    <property type="component" value="Unassembled WGS sequence"/>
</dbReference>
<keyword evidence="2" id="KW-0732">Signal</keyword>